<keyword evidence="2" id="KW-0812">Transmembrane</keyword>
<keyword evidence="2" id="KW-1133">Transmembrane helix</keyword>
<dbReference type="Proteomes" id="UP000294599">
    <property type="component" value="Unassembled WGS sequence"/>
</dbReference>
<comment type="caution">
    <text evidence="3">The sequence shown here is derived from an EMBL/GenBank/DDBJ whole genome shotgun (WGS) entry which is preliminary data.</text>
</comment>
<dbReference type="GO" id="GO:0019534">
    <property type="term" value="F:toxin transmembrane transporter activity"/>
    <property type="evidence" value="ECO:0007669"/>
    <property type="project" value="InterPro"/>
</dbReference>
<keyword evidence="3" id="KW-0131">Cell cycle</keyword>
<evidence type="ECO:0000256" key="1">
    <source>
        <dbReference type="SAM" id="MobiDB-lite"/>
    </source>
</evidence>
<protein>
    <submittedName>
        <fullName evidence="3">Cell division and transport-associated protein TolA</fullName>
    </submittedName>
</protein>
<keyword evidence="2" id="KW-0472">Membrane</keyword>
<evidence type="ECO:0000313" key="3">
    <source>
        <dbReference type="EMBL" id="TCT00783.1"/>
    </source>
</evidence>
<keyword evidence="3" id="KW-0132">Cell division</keyword>
<dbReference type="GO" id="GO:0043213">
    <property type="term" value="P:bacteriocin transport"/>
    <property type="evidence" value="ECO:0007669"/>
    <property type="project" value="InterPro"/>
</dbReference>
<feature type="transmembrane region" description="Helical" evidence="2">
    <location>
        <begin position="12"/>
        <end position="32"/>
    </location>
</feature>
<dbReference type="NCBIfam" id="TIGR02794">
    <property type="entry name" value="tolA_full"/>
    <property type="match status" value="1"/>
</dbReference>
<accession>A0A4S3KUF6</accession>
<proteinExistence type="predicted"/>
<feature type="region of interest" description="Disordered" evidence="1">
    <location>
        <begin position="125"/>
        <end position="182"/>
    </location>
</feature>
<dbReference type="GO" id="GO:0016020">
    <property type="term" value="C:membrane"/>
    <property type="evidence" value="ECO:0007669"/>
    <property type="project" value="InterPro"/>
</dbReference>
<organism evidence="3 4">
    <name type="scientific">Pseudofulvimonas gallinarii</name>
    <dbReference type="NCBI Taxonomy" id="634155"/>
    <lineage>
        <taxon>Bacteria</taxon>
        <taxon>Pseudomonadati</taxon>
        <taxon>Pseudomonadota</taxon>
        <taxon>Gammaproteobacteria</taxon>
        <taxon>Lysobacterales</taxon>
        <taxon>Rhodanobacteraceae</taxon>
        <taxon>Pseudofulvimonas</taxon>
    </lineage>
</organism>
<reference evidence="3 4" key="1">
    <citation type="submission" date="2019-03" db="EMBL/GenBank/DDBJ databases">
        <title>Genomic Encyclopedia of Type Strains, Phase IV (KMG-IV): sequencing the most valuable type-strain genomes for metagenomic binning, comparative biology and taxonomic classification.</title>
        <authorList>
            <person name="Goeker M."/>
        </authorList>
    </citation>
    <scope>NUCLEOTIDE SEQUENCE [LARGE SCALE GENOMIC DNA]</scope>
    <source>
        <strain evidence="3 4">DSM 21944</strain>
    </source>
</reference>
<evidence type="ECO:0000313" key="4">
    <source>
        <dbReference type="Proteomes" id="UP000294599"/>
    </source>
</evidence>
<dbReference type="InterPro" id="IPR014161">
    <property type="entry name" value="Tol-Pal_TolA"/>
</dbReference>
<feature type="region of interest" description="Disordered" evidence="1">
    <location>
        <begin position="55"/>
        <end position="92"/>
    </location>
</feature>
<gene>
    <name evidence="3" type="ORF">EDC25_102148</name>
</gene>
<dbReference type="Gene3D" id="3.30.1150.10">
    <property type="match status" value="1"/>
</dbReference>
<dbReference type="SUPFAM" id="SSF74653">
    <property type="entry name" value="TolA/TonB C-terminal domain"/>
    <property type="match status" value="1"/>
</dbReference>
<sequence>METTADKVKAVIYAVLVHALCIALALGGMFWWQTGQVVRAAGSPIEAVFVDLGALRPAPPRPTPARTEPARPRPQPPQPPATDQSARDNVEQQRIDRDAQLRAEQEAREQEEKRRRAEQVLLEEEQKRREEEQKRREEQQRREREAAEKAEREAREAAEREAAAQAQREAEQAQAGSGGQDDSLLAQYGAAITRRVHEQWREPDNTGNIVCTLHIVQVRGGRVLNVSVTNPCNADPAQRRRLENAALNAQPLPFQGFESVFRSDLIITFCHPKELPECTSQ</sequence>
<keyword evidence="4" id="KW-1185">Reference proteome</keyword>
<name>A0A4S3KUF6_9GAMM</name>
<feature type="compositionally biased region" description="Low complexity" evidence="1">
    <location>
        <begin position="163"/>
        <end position="175"/>
    </location>
</feature>
<dbReference type="EMBL" id="SMAF01000002">
    <property type="protein sequence ID" value="TCT00783.1"/>
    <property type="molecule type" value="Genomic_DNA"/>
</dbReference>
<dbReference type="GO" id="GO:0051301">
    <property type="term" value="P:cell division"/>
    <property type="evidence" value="ECO:0007669"/>
    <property type="project" value="UniProtKB-KW"/>
</dbReference>
<dbReference type="AlphaFoldDB" id="A0A4S3KUF6"/>
<dbReference type="RefSeq" id="WP_123522078.1">
    <property type="nucleotide sequence ID" value="NZ_JBHLWF010000013.1"/>
</dbReference>
<dbReference type="OrthoDB" id="5948502at2"/>
<evidence type="ECO:0000256" key="2">
    <source>
        <dbReference type="SAM" id="Phobius"/>
    </source>
</evidence>
<feature type="compositionally biased region" description="Basic and acidic residues" evidence="1">
    <location>
        <begin position="125"/>
        <end position="162"/>
    </location>
</feature>